<feature type="transmembrane region" description="Helical" evidence="1">
    <location>
        <begin position="92"/>
        <end position="111"/>
    </location>
</feature>
<organism evidence="2">
    <name type="scientific">Parmotrema stuppeum</name>
    <dbReference type="NCBI Taxonomy" id="2041279"/>
    <lineage>
        <taxon>Eukaryota</taxon>
        <taxon>Fungi</taxon>
        <taxon>Dikarya</taxon>
        <taxon>Ascomycota</taxon>
        <taxon>Pezizomycotina</taxon>
        <taxon>Lecanoromycetes</taxon>
        <taxon>OSLEUM clade</taxon>
        <taxon>Lecanoromycetidae</taxon>
        <taxon>Lecanorales</taxon>
        <taxon>Lecanorineae</taxon>
        <taxon>Parmeliaceae</taxon>
        <taxon>Parmotrema</taxon>
    </lineage>
</organism>
<keyword evidence="1" id="KW-1133">Transmembrane helix</keyword>
<sequence length="229" mass="26891">MQMNNSMPEINIFDKACYQSWDYIKNVYSPSTDTKELIDYWLNGTATEDNVFDKACYQTWDYIKNMSSDTPVINSEGACKELAVTCEAQLDYFSSGLCWLAIVYAILAFIYNFDIIKATYTCIDKCLYDIICMFDYPGFMVNKKSTMPLWGGFGLRVKHHWFFLEDPGDNNWGISHSAQYTLDHEYFFIDFVRYAPLWSRTDSIDLTIIPNLDWPFNYDHFHFINLWSA</sequence>
<keyword evidence="1" id="KW-0472">Membrane</keyword>
<proteinExistence type="predicted"/>
<evidence type="ECO:0000313" key="2">
    <source>
        <dbReference type="EMBL" id="AUD56718.1"/>
    </source>
</evidence>
<dbReference type="EMBL" id="KY362439">
    <property type="protein sequence ID" value="AUD56718.1"/>
    <property type="molecule type" value="Genomic_DNA"/>
</dbReference>
<accession>A0A2H4Y9U4</accession>
<name>A0A2H4Y9U4_9LECA</name>
<geneLocation type="mitochondrion" evidence="2"/>
<reference evidence="2" key="1">
    <citation type="submission" date="2016-12" db="EMBL/GenBank/DDBJ databases">
        <title>The complete mitochondrial genome of the lichenized fungus Parmotrema stuppeum.</title>
        <authorList>
            <person name="Goebl A.M."/>
            <person name="Stanley J.T.B."/>
            <person name="Pogoda C.S."/>
            <person name="Keepers K.G."/>
            <person name="White K."/>
            <person name="Tripp E.A."/>
            <person name="Lendemer J.C."/>
            <person name="Kane N.C."/>
        </authorList>
    </citation>
    <scope>NUCLEOTIDE SEQUENCE</scope>
</reference>
<protein>
    <submittedName>
        <fullName evidence="2">Uncharacterized protein</fullName>
    </submittedName>
</protein>
<evidence type="ECO:0000256" key="1">
    <source>
        <dbReference type="SAM" id="Phobius"/>
    </source>
</evidence>
<dbReference type="AlphaFoldDB" id="A0A2H4Y9U4"/>
<keyword evidence="1" id="KW-0812">Transmembrane</keyword>
<keyword evidence="2" id="KW-0496">Mitochondrion</keyword>